<dbReference type="SUPFAM" id="SSF103473">
    <property type="entry name" value="MFS general substrate transporter"/>
    <property type="match status" value="1"/>
</dbReference>
<feature type="transmembrane region" description="Helical" evidence="2">
    <location>
        <begin position="288"/>
        <end position="311"/>
    </location>
</feature>
<keyword evidence="2" id="KW-1133">Transmembrane helix</keyword>
<feature type="transmembrane region" description="Helical" evidence="2">
    <location>
        <begin position="83"/>
        <end position="102"/>
    </location>
</feature>
<feature type="transmembrane region" description="Helical" evidence="2">
    <location>
        <begin position="236"/>
        <end position="252"/>
    </location>
</feature>
<feature type="transmembrane region" description="Helical" evidence="2">
    <location>
        <begin position="108"/>
        <end position="131"/>
    </location>
</feature>
<dbReference type="GO" id="GO:0022857">
    <property type="term" value="F:transmembrane transporter activity"/>
    <property type="evidence" value="ECO:0007669"/>
    <property type="project" value="InterPro"/>
</dbReference>
<dbReference type="EMBL" id="RBWE01000001">
    <property type="protein sequence ID" value="RKO67768.1"/>
    <property type="molecule type" value="Genomic_DNA"/>
</dbReference>
<keyword evidence="2" id="KW-0812">Transmembrane</keyword>
<dbReference type="PANTHER" id="PTHR23526:SF2">
    <property type="entry name" value="MAJOR FACILITATOR SUPERFAMILY (MFS) PROFILE DOMAIN-CONTAINING PROTEIN"/>
    <property type="match status" value="1"/>
</dbReference>
<feature type="transmembrane region" description="Helical" evidence="2">
    <location>
        <begin position="204"/>
        <end position="224"/>
    </location>
</feature>
<dbReference type="InterPro" id="IPR011701">
    <property type="entry name" value="MFS"/>
</dbReference>
<accession>A0A494WW63</accession>
<dbReference type="RefSeq" id="WP_121452165.1">
    <property type="nucleotide sequence ID" value="NZ_RBWE01000001.1"/>
</dbReference>
<feature type="transmembrane region" description="Helical" evidence="2">
    <location>
        <begin position="164"/>
        <end position="183"/>
    </location>
</feature>
<dbReference type="InterPro" id="IPR052528">
    <property type="entry name" value="Sugar_transport-like"/>
</dbReference>
<feature type="transmembrane region" description="Helical" evidence="2">
    <location>
        <begin position="264"/>
        <end position="282"/>
    </location>
</feature>
<evidence type="ECO:0000313" key="3">
    <source>
        <dbReference type="EMBL" id="RKO67768.1"/>
    </source>
</evidence>
<dbReference type="Proteomes" id="UP000271256">
    <property type="component" value="Unassembled WGS sequence"/>
</dbReference>
<keyword evidence="4" id="KW-1185">Reference proteome</keyword>
<name>A0A494WW63_9FIRM</name>
<dbReference type="AlphaFoldDB" id="A0A494WW63"/>
<comment type="caution">
    <text evidence="3">The sequence shown here is derived from an EMBL/GenBank/DDBJ whole genome shotgun (WGS) entry which is preliminary data.</text>
</comment>
<dbReference type="OrthoDB" id="1721670at2"/>
<dbReference type="PANTHER" id="PTHR23526">
    <property type="entry name" value="INTEGRAL MEMBRANE TRANSPORT PROTEIN-RELATED"/>
    <property type="match status" value="1"/>
</dbReference>
<evidence type="ECO:0000313" key="4">
    <source>
        <dbReference type="Proteomes" id="UP000271256"/>
    </source>
</evidence>
<reference evidence="3 4" key="1">
    <citation type="submission" date="2018-10" db="EMBL/GenBank/DDBJ databases">
        <authorList>
            <person name="Grouzdev D.S."/>
            <person name="Krutkina M.S."/>
            <person name="Tourova T.P."/>
            <person name="Nazina T.N."/>
        </authorList>
    </citation>
    <scope>NUCLEOTIDE SEQUENCE [LARGE SCALE GENOMIC DNA]</scope>
    <source>
        <strain evidence="3 4">435</strain>
    </source>
</reference>
<evidence type="ECO:0000256" key="1">
    <source>
        <dbReference type="ARBA" id="ARBA00004651"/>
    </source>
</evidence>
<dbReference type="GO" id="GO:0005886">
    <property type="term" value="C:plasma membrane"/>
    <property type="evidence" value="ECO:0007669"/>
    <property type="project" value="UniProtKB-SubCell"/>
</dbReference>
<protein>
    <submittedName>
        <fullName evidence="3">MFS transporter</fullName>
    </submittedName>
</protein>
<evidence type="ECO:0000256" key="2">
    <source>
        <dbReference type="SAM" id="Phobius"/>
    </source>
</evidence>
<feature type="transmembrane region" description="Helical" evidence="2">
    <location>
        <begin position="19"/>
        <end position="40"/>
    </location>
</feature>
<feature type="transmembrane region" description="Helical" evidence="2">
    <location>
        <begin position="323"/>
        <end position="342"/>
    </location>
</feature>
<keyword evidence="2" id="KW-0472">Membrane</keyword>
<gene>
    <name evidence="3" type="ORF">D7024_12955</name>
</gene>
<dbReference type="Pfam" id="PF07690">
    <property type="entry name" value="MFS_1"/>
    <property type="match status" value="1"/>
</dbReference>
<feature type="transmembrane region" description="Helical" evidence="2">
    <location>
        <begin position="348"/>
        <end position="370"/>
    </location>
</feature>
<feature type="transmembrane region" description="Helical" evidence="2">
    <location>
        <begin position="52"/>
        <end position="71"/>
    </location>
</feature>
<dbReference type="InterPro" id="IPR036259">
    <property type="entry name" value="MFS_trans_sf"/>
</dbReference>
<dbReference type="Gene3D" id="1.20.1250.20">
    <property type="entry name" value="MFS general substrate transporter like domains"/>
    <property type="match status" value="2"/>
</dbReference>
<feature type="transmembrane region" description="Helical" evidence="2">
    <location>
        <begin position="140"/>
        <end position="158"/>
    </location>
</feature>
<comment type="subcellular location">
    <subcellularLocation>
        <location evidence="1">Cell membrane</location>
        <topology evidence="1">Multi-pass membrane protein</topology>
    </subcellularLocation>
</comment>
<proteinExistence type="predicted"/>
<sequence length="378" mass="40882">MGTYPEPETNIAIQRTPHILFISLVNFLLNFAVQGSLIFIPLLGAQLGARDWQIGVVGASYGAAFLFSSLICGWKSDSLGRLLFVRLGLAASGMAFAAQLLVQNLFVLIVVRSAVGLSLGIATAALIAYAFESGADMGKYSSYGSLGWIFGALGAALLKEFHLLFITSFICCLAAFILSFTFHEAAVKRRRIQPKLWLVVRRNFQIYLAVFLRHLGATAVWIILPLYFSSLGINRFWIGLLWGTNFTVQFIVMRFLERFNENKVFAFGQLLSIGVFTAYAFVTARPALFAVQALLGVAWSCLYVGALLIVLRSGEERGTASGIFQSTLNLCGAVGPFLGGLIAELWGYRGVMLFAAGLGVAGLLVAVPAAREVPGHSA</sequence>
<organism evidence="3 4">
    <name type="scientific">Desulfofundulus salinus</name>
    <dbReference type="NCBI Taxonomy" id="2419843"/>
    <lineage>
        <taxon>Bacteria</taxon>
        <taxon>Bacillati</taxon>
        <taxon>Bacillota</taxon>
        <taxon>Clostridia</taxon>
        <taxon>Eubacteriales</taxon>
        <taxon>Peptococcaceae</taxon>
        <taxon>Desulfofundulus</taxon>
    </lineage>
</organism>